<comment type="caution">
    <text evidence="2">The sequence shown here is derived from an EMBL/GenBank/DDBJ whole genome shotgun (WGS) entry which is preliminary data.</text>
</comment>
<evidence type="ECO:0000256" key="1">
    <source>
        <dbReference type="ARBA" id="ARBA00022649"/>
    </source>
</evidence>
<dbReference type="InterPro" id="IPR007712">
    <property type="entry name" value="RelE/ParE_toxin"/>
</dbReference>
<dbReference type="AlphaFoldDB" id="A0A2G1VVJ1"/>
<evidence type="ECO:0008006" key="4">
    <source>
        <dbReference type="Google" id="ProtNLM"/>
    </source>
</evidence>
<keyword evidence="3" id="KW-1185">Reference proteome</keyword>
<name>A0A2G1VVJ1_9FLAO</name>
<keyword evidence="1" id="KW-1277">Toxin-antitoxin system</keyword>
<dbReference type="InterPro" id="IPR035093">
    <property type="entry name" value="RelE/ParE_toxin_dom_sf"/>
</dbReference>
<dbReference type="OrthoDB" id="595476at2"/>
<organism evidence="2 3">
    <name type="scientific">Leeuwenhoekiella nanhaiensis</name>
    <dbReference type="NCBI Taxonomy" id="1655491"/>
    <lineage>
        <taxon>Bacteria</taxon>
        <taxon>Pseudomonadati</taxon>
        <taxon>Bacteroidota</taxon>
        <taxon>Flavobacteriia</taxon>
        <taxon>Flavobacteriales</taxon>
        <taxon>Flavobacteriaceae</taxon>
        <taxon>Leeuwenhoekiella</taxon>
    </lineage>
</organism>
<accession>A0A2G1VVJ1</accession>
<gene>
    <name evidence="2" type="ORF">CJ305_00665</name>
</gene>
<proteinExistence type="predicted"/>
<dbReference type="Proteomes" id="UP000229433">
    <property type="component" value="Unassembled WGS sequence"/>
</dbReference>
<sequence length="108" mass="13084">MQELTGRNSSRVCFQNMEYKLIIKPEAEQDLVEAFEWLYENSNVAPDFLQEVDESLQRILQNPYNFQKKYREIRVVFTTRFRYGIHYLIEDTTIFILAFLHTSRRPLE</sequence>
<dbReference type="Pfam" id="PF05016">
    <property type="entry name" value="ParE_toxin"/>
    <property type="match status" value="1"/>
</dbReference>
<dbReference type="Gene3D" id="3.30.2310.20">
    <property type="entry name" value="RelE-like"/>
    <property type="match status" value="1"/>
</dbReference>
<dbReference type="EMBL" id="NQXA01000001">
    <property type="protein sequence ID" value="PHQ30774.1"/>
    <property type="molecule type" value="Genomic_DNA"/>
</dbReference>
<protein>
    <recommendedName>
        <fullName evidence="4">Type II toxin-antitoxin system RelE/ParE family toxin</fullName>
    </recommendedName>
</protein>
<evidence type="ECO:0000313" key="3">
    <source>
        <dbReference type="Proteomes" id="UP000229433"/>
    </source>
</evidence>
<evidence type="ECO:0000313" key="2">
    <source>
        <dbReference type="EMBL" id="PHQ30774.1"/>
    </source>
</evidence>
<reference evidence="2 3" key="1">
    <citation type="submission" date="2017-08" db="EMBL/GenBank/DDBJ databases">
        <title>The whole genome shortgun sequences of strain Leeuwenhoekiella nanhaiensis G18 from the South China Sea.</title>
        <authorList>
            <person name="Liu Q."/>
        </authorList>
    </citation>
    <scope>NUCLEOTIDE SEQUENCE [LARGE SCALE GENOMIC DNA]</scope>
    <source>
        <strain evidence="2 3">G18</strain>
    </source>
</reference>